<keyword evidence="1" id="KW-0808">Transferase</keyword>
<dbReference type="EMBL" id="JAYRBN010000002">
    <property type="protein sequence ID" value="KAL2751630.1"/>
    <property type="molecule type" value="Genomic_DNA"/>
</dbReference>
<protein>
    <submittedName>
        <fullName evidence="1">RNA-directed DNA polymerase from mobile element jockey</fullName>
    </submittedName>
</protein>
<dbReference type="Proteomes" id="UP001607303">
    <property type="component" value="Unassembled WGS sequence"/>
</dbReference>
<keyword evidence="2" id="KW-1185">Reference proteome</keyword>
<dbReference type="AlphaFoldDB" id="A0ABD2D3P8"/>
<organism evidence="1 2">
    <name type="scientific">Vespula maculifrons</name>
    <name type="common">Eastern yellow jacket</name>
    <name type="synonym">Wasp</name>
    <dbReference type="NCBI Taxonomy" id="7453"/>
    <lineage>
        <taxon>Eukaryota</taxon>
        <taxon>Metazoa</taxon>
        <taxon>Ecdysozoa</taxon>
        <taxon>Arthropoda</taxon>
        <taxon>Hexapoda</taxon>
        <taxon>Insecta</taxon>
        <taxon>Pterygota</taxon>
        <taxon>Neoptera</taxon>
        <taxon>Endopterygota</taxon>
        <taxon>Hymenoptera</taxon>
        <taxon>Apocrita</taxon>
        <taxon>Aculeata</taxon>
        <taxon>Vespoidea</taxon>
        <taxon>Vespidae</taxon>
        <taxon>Vespinae</taxon>
        <taxon>Vespula</taxon>
    </lineage>
</organism>
<reference evidence="1 2" key="1">
    <citation type="journal article" date="2024" name="Ann. Entomol. Soc. Am.">
        <title>Genomic analyses of the southern and eastern yellowjacket wasps (Hymenoptera: Vespidae) reveal evolutionary signatures of social life.</title>
        <authorList>
            <person name="Catto M.A."/>
            <person name="Caine P.B."/>
            <person name="Orr S.E."/>
            <person name="Hunt B.G."/>
            <person name="Goodisman M.A.D."/>
        </authorList>
    </citation>
    <scope>NUCLEOTIDE SEQUENCE [LARGE SCALE GENOMIC DNA]</scope>
    <source>
        <strain evidence="1">232</strain>
        <tissue evidence="1">Head and thorax</tissue>
    </source>
</reference>
<gene>
    <name evidence="1" type="ORF">V1477_000106</name>
</gene>
<keyword evidence="1" id="KW-0548">Nucleotidyltransferase</keyword>
<dbReference type="GO" id="GO:0003964">
    <property type="term" value="F:RNA-directed DNA polymerase activity"/>
    <property type="evidence" value="ECO:0007669"/>
    <property type="project" value="UniProtKB-KW"/>
</dbReference>
<comment type="caution">
    <text evidence="1">The sequence shown here is derived from an EMBL/GenBank/DDBJ whole genome shotgun (WGS) entry which is preliminary data.</text>
</comment>
<accession>A0ABD2D3P8</accession>
<evidence type="ECO:0000313" key="1">
    <source>
        <dbReference type="EMBL" id="KAL2751630.1"/>
    </source>
</evidence>
<sequence>MMTEIKKFISSSSFALLKMISRKLQIVNTFDKLQIDSYSYNESESSTKIVPRKKRRVNVLSSDYNAKRTFWKETSKVFETWEPTYWPTRVNRTLDLLNFFITKGIIRKSFTIQTCLDLESDHRAVAGVISNQNITYEKRLPILHNAATNWNNFKET</sequence>
<keyword evidence="1" id="KW-0695">RNA-directed DNA polymerase</keyword>
<name>A0ABD2D3P8_VESMC</name>
<proteinExistence type="predicted"/>
<evidence type="ECO:0000313" key="2">
    <source>
        <dbReference type="Proteomes" id="UP001607303"/>
    </source>
</evidence>